<dbReference type="Pfam" id="PF00400">
    <property type="entry name" value="WD40"/>
    <property type="match status" value="5"/>
</dbReference>
<sequence length="904" mass="98483">MASRIQQSAPPQPLSFRRSKGPTPSPSPMLRGHSQLDEGFSEETRSLADSDMMYPGELDANAQQVLDMVLNLPPEQHVVDALVRSLPNRDKEVIGSLCETLTHFDPAHYLPNELMFSVLSYLSPKDLLTASVVSRPWRDRARDEKLWRGCFAREGWILDPAKMKEYEELAKRKGMKAAQAMAGQPVGSDLDRRGSRKRKTEEAFSEGETALAGSSASASSAGRSAVTDTSMNANASDDGSDDMEGVELSTDLDSRRASTGSVTSAHPSDILPPNPSDIKIAPTMWRPGSLDAVEPRLSWPWLYKQRCRLEKNWENAEYAMFSLPHIRHQGEGHTECVYTIQHTSKHMVSGSRDKTIRKWDLETYRLIGAPLKGHDASVLCLQFDERPEHDIIVSGGSDNYLIIWRFSTGQIIKKHTHAHSESVLNLRFDDRYIVTCSKDKTIKIWNRRALATDDPLIPSHQLLNIDNPGHYLRDVDLVKEYTLLAILTGHQAAVNAVMIHDNTIISASGDRTIKSWNIDLGRLEKTYLGHTKGIACVQFDGRRIVSGSSDNTVRIFDAEQQAEIACLTGHGNLVRTVQARFGDLDTVTAAELEDEARKADRNFYKALEAGMQPASAARRGNVRNAGSSRPEDMLSLGTKVPPGGGGSRWAKIVSGSYDETVILWKRDREGRWAVRQTMHQDMLLKSSEWGGSARRTPATALPQPANVHQNAVQPQQIGLGGLQGMNATQQAQHAAQQAHANAVLAASAAQPTMLMAGGALQLQQTAGMGNAQGLLPSAAAAAAAGNAAPANHLAPPHTAGHAPLPAGPAGLAPPAAAPTHHHHHHHPAHAHAHAHAQAQAHAHAHAAAAAAQQQAHRDSNRVFKLQFDARRIVCCSQNKVIVGWDFAKGDKGLERVGSWSVETA</sequence>
<feature type="region of interest" description="Disordered" evidence="5">
    <location>
        <begin position="687"/>
        <end position="710"/>
    </location>
</feature>
<proteinExistence type="inferred from homology"/>
<dbReference type="PRINTS" id="PR00320">
    <property type="entry name" value="GPROTEINBRPT"/>
</dbReference>
<feature type="compositionally biased region" description="Basic residues" evidence="5">
    <location>
        <begin position="819"/>
        <end position="834"/>
    </location>
</feature>
<dbReference type="Proteomes" id="UP001324427">
    <property type="component" value="Unassembled WGS sequence"/>
</dbReference>
<evidence type="ECO:0000256" key="2">
    <source>
        <dbReference type="ARBA" id="ARBA00022574"/>
    </source>
</evidence>
<dbReference type="Gene3D" id="2.130.10.10">
    <property type="entry name" value="YVTN repeat-like/Quinoprotein amine dehydrogenase"/>
    <property type="match status" value="1"/>
</dbReference>
<dbReference type="PROSITE" id="PS50181">
    <property type="entry name" value="FBOX"/>
    <property type="match status" value="1"/>
</dbReference>
<dbReference type="PANTHER" id="PTHR19848">
    <property type="entry name" value="WD40 REPEAT PROTEIN"/>
    <property type="match status" value="1"/>
</dbReference>
<organism evidence="7 8">
    <name type="scientific">Oleoguttula mirabilis</name>
    <dbReference type="NCBI Taxonomy" id="1507867"/>
    <lineage>
        <taxon>Eukaryota</taxon>
        <taxon>Fungi</taxon>
        <taxon>Dikarya</taxon>
        <taxon>Ascomycota</taxon>
        <taxon>Pezizomycotina</taxon>
        <taxon>Dothideomycetes</taxon>
        <taxon>Dothideomycetidae</taxon>
        <taxon>Mycosphaerellales</taxon>
        <taxon>Teratosphaeriaceae</taxon>
        <taxon>Oleoguttula</taxon>
    </lineage>
</organism>
<feature type="compositionally biased region" description="Polar residues" evidence="5">
    <location>
        <begin position="257"/>
        <end position="266"/>
    </location>
</feature>
<evidence type="ECO:0000256" key="4">
    <source>
        <dbReference type="PROSITE-ProRule" id="PRU00221"/>
    </source>
</evidence>
<dbReference type="PANTHER" id="PTHR19848:SF8">
    <property type="entry name" value="F-BOX AND WD REPEAT DOMAIN CONTAINING 7"/>
    <property type="match status" value="1"/>
</dbReference>
<reference evidence="7 8" key="1">
    <citation type="submission" date="2021-11" db="EMBL/GenBank/DDBJ databases">
        <title>Black yeast isolated from Biological Soil Crust.</title>
        <authorList>
            <person name="Kurbessoian T."/>
        </authorList>
    </citation>
    <scope>NUCLEOTIDE SEQUENCE [LARGE SCALE GENOMIC DNA]</scope>
    <source>
        <strain evidence="7 8">CCFEE 5522</strain>
    </source>
</reference>
<keyword evidence="8" id="KW-1185">Reference proteome</keyword>
<evidence type="ECO:0000256" key="3">
    <source>
        <dbReference type="ARBA" id="ARBA00022737"/>
    </source>
</evidence>
<dbReference type="CDD" id="cd00200">
    <property type="entry name" value="WD40"/>
    <property type="match status" value="1"/>
</dbReference>
<feature type="region of interest" description="Disordered" evidence="5">
    <location>
        <begin position="1"/>
        <end position="42"/>
    </location>
</feature>
<feature type="repeat" description="WD" evidence="4">
    <location>
        <begin position="527"/>
        <end position="566"/>
    </location>
</feature>
<dbReference type="InterPro" id="IPR019775">
    <property type="entry name" value="WD40_repeat_CS"/>
</dbReference>
<feature type="compositionally biased region" description="Polar residues" evidence="5">
    <location>
        <begin position="226"/>
        <end position="237"/>
    </location>
</feature>
<evidence type="ECO:0000313" key="7">
    <source>
        <dbReference type="EMBL" id="KAK4543007.1"/>
    </source>
</evidence>
<dbReference type="AlphaFoldDB" id="A0AAV9JCX7"/>
<dbReference type="Gene3D" id="1.20.1280.50">
    <property type="match status" value="1"/>
</dbReference>
<dbReference type="PROSITE" id="PS50082">
    <property type="entry name" value="WD_REPEATS_2"/>
    <property type="match status" value="5"/>
</dbReference>
<evidence type="ECO:0000313" key="8">
    <source>
        <dbReference type="Proteomes" id="UP001324427"/>
    </source>
</evidence>
<dbReference type="Pfam" id="PF12937">
    <property type="entry name" value="F-box-like"/>
    <property type="match status" value="1"/>
</dbReference>
<feature type="repeat" description="WD" evidence="4">
    <location>
        <begin position="487"/>
        <end position="526"/>
    </location>
</feature>
<dbReference type="InterPro" id="IPR001810">
    <property type="entry name" value="F-box_dom"/>
</dbReference>
<dbReference type="SMART" id="SM00256">
    <property type="entry name" value="FBOX"/>
    <property type="match status" value="1"/>
</dbReference>
<evidence type="ECO:0000259" key="6">
    <source>
        <dbReference type="PROSITE" id="PS50181"/>
    </source>
</evidence>
<dbReference type="InterPro" id="IPR001680">
    <property type="entry name" value="WD40_rpt"/>
</dbReference>
<dbReference type="InterPro" id="IPR036047">
    <property type="entry name" value="F-box-like_dom_sf"/>
</dbReference>
<dbReference type="EMBL" id="JAVFHQ010000036">
    <property type="protein sequence ID" value="KAK4543007.1"/>
    <property type="molecule type" value="Genomic_DNA"/>
</dbReference>
<comment type="caution">
    <text evidence="7">The sequence shown here is derived from an EMBL/GenBank/DDBJ whole genome shotgun (WGS) entry which is preliminary data.</text>
</comment>
<gene>
    <name evidence="7" type="ORF">LTR36_006005</name>
</gene>
<feature type="region of interest" description="Disordered" evidence="5">
    <location>
        <begin position="177"/>
        <end position="277"/>
    </location>
</feature>
<feature type="repeat" description="WD" evidence="4">
    <location>
        <begin position="416"/>
        <end position="446"/>
    </location>
</feature>
<dbReference type="InterPro" id="IPR036322">
    <property type="entry name" value="WD40_repeat_dom_sf"/>
</dbReference>
<keyword evidence="2 4" id="KW-0853">WD repeat</keyword>
<evidence type="ECO:0000256" key="1">
    <source>
        <dbReference type="ARBA" id="ARBA00007968"/>
    </source>
</evidence>
<evidence type="ECO:0000256" key="5">
    <source>
        <dbReference type="SAM" id="MobiDB-lite"/>
    </source>
</evidence>
<dbReference type="InterPro" id="IPR015943">
    <property type="entry name" value="WD40/YVTN_repeat-like_dom_sf"/>
</dbReference>
<feature type="repeat" description="WD" evidence="4">
    <location>
        <begin position="371"/>
        <end position="414"/>
    </location>
</feature>
<dbReference type="SMART" id="SM00320">
    <property type="entry name" value="WD40"/>
    <property type="match status" value="7"/>
</dbReference>
<accession>A0AAV9JCX7</accession>
<dbReference type="PROSITE" id="PS50294">
    <property type="entry name" value="WD_REPEATS_REGION"/>
    <property type="match status" value="3"/>
</dbReference>
<feature type="compositionally biased region" description="Low complexity" evidence="5">
    <location>
        <begin position="835"/>
        <end position="854"/>
    </location>
</feature>
<comment type="similarity">
    <text evidence="1">Belongs to the WD repeat MET30/SCONB/SCON-2 family.</text>
</comment>
<feature type="domain" description="F-box" evidence="6">
    <location>
        <begin position="104"/>
        <end position="150"/>
    </location>
</feature>
<dbReference type="SUPFAM" id="SSF81383">
    <property type="entry name" value="F-box domain"/>
    <property type="match status" value="1"/>
</dbReference>
<protein>
    <recommendedName>
        <fullName evidence="6">F-box domain-containing protein</fullName>
    </recommendedName>
</protein>
<keyword evidence="3" id="KW-0677">Repeat</keyword>
<feature type="region of interest" description="Disordered" evidence="5">
    <location>
        <begin position="789"/>
        <end position="855"/>
    </location>
</feature>
<feature type="compositionally biased region" description="Low complexity" evidence="5">
    <location>
        <begin position="210"/>
        <end position="225"/>
    </location>
</feature>
<feature type="repeat" description="WD" evidence="4">
    <location>
        <begin position="330"/>
        <end position="369"/>
    </location>
</feature>
<dbReference type="InterPro" id="IPR020472">
    <property type="entry name" value="WD40_PAC1"/>
</dbReference>
<feature type="compositionally biased region" description="Low complexity" evidence="5">
    <location>
        <begin position="789"/>
        <end position="818"/>
    </location>
</feature>
<name>A0AAV9JCX7_9PEZI</name>
<dbReference type="SUPFAM" id="SSF50978">
    <property type="entry name" value="WD40 repeat-like"/>
    <property type="match status" value="1"/>
</dbReference>
<feature type="region of interest" description="Disordered" evidence="5">
    <location>
        <begin position="614"/>
        <end position="641"/>
    </location>
</feature>
<dbReference type="PROSITE" id="PS00678">
    <property type="entry name" value="WD_REPEATS_1"/>
    <property type="match status" value="1"/>
</dbReference>